<dbReference type="EMBL" id="JARYMX010000001">
    <property type="protein sequence ID" value="KAJ9567459.1"/>
    <property type="molecule type" value="Genomic_DNA"/>
</dbReference>
<dbReference type="PANTHER" id="PTHR35317:SF38">
    <property type="entry name" value="RNA-DIRECTED DNA POLYMERASE"/>
    <property type="match status" value="1"/>
</dbReference>
<evidence type="ECO:0000313" key="1">
    <source>
        <dbReference type="EMBL" id="KAJ9567459.1"/>
    </source>
</evidence>
<comment type="caution">
    <text evidence="1">The sequence shown here is derived from an EMBL/GenBank/DDBJ whole genome shotgun (WGS) entry which is preliminary data.</text>
</comment>
<proteinExistence type="predicted"/>
<evidence type="ECO:0008006" key="3">
    <source>
        <dbReference type="Google" id="ProtNLM"/>
    </source>
</evidence>
<dbReference type="Pfam" id="PF14223">
    <property type="entry name" value="Retrotran_gag_2"/>
    <property type="match status" value="1"/>
</dbReference>
<name>A0AA38TWL8_9ASTR</name>
<dbReference type="Proteomes" id="UP001172457">
    <property type="component" value="Chromosome 1"/>
</dbReference>
<dbReference type="PANTHER" id="PTHR35317">
    <property type="entry name" value="OS04G0629600 PROTEIN"/>
    <property type="match status" value="1"/>
</dbReference>
<keyword evidence="2" id="KW-1185">Reference proteome</keyword>
<accession>A0AA38TWL8</accession>
<evidence type="ECO:0000313" key="2">
    <source>
        <dbReference type="Proteomes" id="UP001172457"/>
    </source>
</evidence>
<reference evidence="1" key="1">
    <citation type="submission" date="2023-03" db="EMBL/GenBank/DDBJ databases">
        <title>Chromosome-scale reference genome and RAD-based genetic map of yellow starthistle (Centaurea solstitialis) reveal putative structural variation and QTLs associated with invader traits.</title>
        <authorList>
            <person name="Reatini B."/>
            <person name="Cang F.A."/>
            <person name="Jiang Q."/>
            <person name="Mckibben M.T.W."/>
            <person name="Barker M.S."/>
            <person name="Rieseberg L.H."/>
            <person name="Dlugosch K.M."/>
        </authorList>
    </citation>
    <scope>NUCLEOTIDE SEQUENCE</scope>
    <source>
        <strain evidence="1">CAN-66</strain>
        <tissue evidence="1">Leaf</tissue>
    </source>
</reference>
<organism evidence="1 2">
    <name type="scientific">Centaurea solstitialis</name>
    <name type="common">yellow star-thistle</name>
    <dbReference type="NCBI Taxonomy" id="347529"/>
    <lineage>
        <taxon>Eukaryota</taxon>
        <taxon>Viridiplantae</taxon>
        <taxon>Streptophyta</taxon>
        <taxon>Embryophyta</taxon>
        <taxon>Tracheophyta</taxon>
        <taxon>Spermatophyta</taxon>
        <taxon>Magnoliopsida</taxon>
        <taxon>eudicotyledons</taxon>
        <taxon>Gunneridae</taxon>
        <taxon>Pentapetalae</taxon>
        <taxon>asterids</taxon>
        <taxon>campanulids</taxon>
        <taxon>Asterales</taxon>
        <taxon>Asteraceae</taxon>
        <taxon>Carduoideae</taxon>
        <taxon>Cardueae</taxon>
        <taxon>Centaureinae</taxon>
        <taxon>Centaurea</taxon>
    </lineage>
</organism>
<gene>
    <name evidence="1" type="ORF">OSB04_003425</name>
</gene>
<dbReference type="AlphaFoldDB" id="A0AA38TWL8"/>
<protein>
    <recommendedName>
        <fullName evidence="3">DUF4219 domain-containing protein</fullName>
    </recommendedName>
</protein>
<sequence length="267" mass="30138">MSISTQLAPRDTGGVPFQCPMLTPSNYTTWAIKMEAIMDAQGVWEAVEPAAGVAVDEKKNKIARAFIFQAVPEDILLQIAKKKKAQEVWETLKVRYLGADRVQKARLQTLKSEFEVLHMKEGETIDEFAGKLSGLVTKFNSLGSTIEDATLGKKLLDSVPDKIFQLVASIEQYSDLDTMPFEEAIGRLKAFEERIRTRSTNADNSRQLLLNQTDWQGKKKGGFKIYPSSKLSRKFRDQQKLTRLVFRSSNACSSEFEKSFYLHALSE</sequence>